<dbReference type="SUPFAM" id="SSF53335">
    <property type="entry name" value="S-adenosyl-L-methionine-dependent methyltransferases"/>
    <property type="match status" value="1"/>
</dbReference>
<reference evidence="12 13" key="1">
    <citation type="submission" date="2018-10" db="EMBL/GenBank/DDBJ databases">
        <title>Sequencing the genomes of 1000 actinobacteria strains.</title>
        <authorList>
            <person name="Klenk H.-P."/>
        </authorList>
    </citation>
    <scope>NUCLEOTIDE SEQUENCE [LARGE SCALE GENOMIC DNA]</scope>
    <source>
        <strain evidence="12 13">DSM 43911</strain>
    </source>
</reference>
<dbReference type="RefSeq" id="WP_121221230.1">
    <property type="nucleotide sequence ID" value="NZ_JBIUBA010000002.1"/>
</dbReference>
<dbReference type="EMBL" id="RBXR01000001">
    <property type="protein sequence ID" value="RKT69449.1"/>
    <property type="molecule type" value="Genomic_DNA"/>
</dbReference>
<evidence type="ECO:0000256" key="10">
    <source>
        <dbReference type="ARBA" id="ARBA00031323"/>
    </source>
</evidence>
<protein>
    <recommendedName>
        <fullName evidence="4">Protein-L-isoaspartate O-methyltransferase</fullName>
        <ecNumber evidence="3">2.1.1.77</ecNumber>
    </recommendedName>
    <alternativeName>
        <fullName evidence="11">L-isoaspartyl protein carboxyl methyltransferase</fullName>
    </alternativeName>
    <alternativeName>
        <fullName evidence="9">Protein L-isoaspartyl methyltransferase</fullName>
    </alternativeName>
    <alternativeName>
        <fullName evidence="10">Protein-beta-aspartate methyltransferase</fullName>
    </alternativeName>
</protein>
<dbReference type="OrthoDB" id="5143400at2"/>
<name>A0A495X7B1_9PSEU</name>
<dbReference type="AlphaFoldDB" id="A0A495X7B1"/>
<comment type="subcellular location">
    <subcellularLocation>
        <location evidence="1">Cytoplasm</location>
    </subcellularLocation>
</comment>
<dbReference type="PANTHER" id="PTHR11579">
    <property type="entry name" value="PROTEIN-L-ISOASPARTATE O-METHYLTRANSFERASE"/>
    <property type="match status" value="1"/>
</dbReference>
<dbReference type="CDD" id="cd02440">
    <property type="entry name" value="AdoMet_MTases"/>
    <property type="match status" value="1"/>
</dbReference>
<dbReference type="GO" id="GO:0004719">
    <property type="term" value="F:protein-L-isoaspartate (D-aspartate) O-methyltransferase activity"/>
    <property type="evidence" value="ECO:0007669"/>
    <property type="project" value="UniProtKB-EC"/>
</dbReference>
<evidence type="ECO:0000256" key="6">
    <source>
        <dbReference type="ARBA" id="ARBA00022603"/>
    </source>
</evidence>
<sequence>MTTTQTDWADLAAALADHLTSTGDLHDPAWAAAIAATPRHQLVPTAYRQQPDGTWAALDTAGADLNLAYSTTTLVTELDDTGQPVSSSTKPDLMVRMLELLDIHDGHRVLEIGTGTGYNAALLAHRLGDDHVHSVDLDPALVETARARLAALGRQPRLAARDGADGWPKHAPYDRIIATCSVPRIPWTWAEQTAPGALLLADLKIGSGAGNLVLLHRHPDRLEGRFTGRWAGFLPMRHDTTTQAPNPSARAEQVGEHTTTAPAEPWNTHRELWLLAALTLPSDLRRGYTLNPDTRTPDAATLTATDGSWCHITLGDAPRRVREGGPTPLWEHVETAWQVWNDNGRPGWERFGLTVTSDAHILWLDRPDNAFHTLSR</sequence>
<evidence type="ECO:0000256" key="8">
    <source>
        <dbReference type="ARBA" id="ARBA00022691"/>
    </source>
</evidence>
<dbReference type="GO" id="GO:0005737">
    <property type="term" value="C:cytoplasm"/>
    <property type="evidence" value="ECO:0007669"/>
    <property type="project" value="UniProtKB-SubCell"/>
</dbReference>
<organism evidence="12 13">
    <name type="scientific">Saccharothrix variisporea</name>
    <dbReference type="NCBI Taxonomy" id="543527"/>
    <lineage>
        <taxon>Bacteria</taxon>
        <taxon>Bacillati</taxon>
        <taxon>Actinomycetota</taxon>
        <taxon>Actinomycetes</taxon>
        <taxon>Pseudonocardiales</taxon>
        <taxon>Pseudonocardiaceae</taxon>
        <taxon>Saccharothrix</taxon>
    </lineage>
</organism>
<keyword evidence="5" id="KW-0963">Cytoplasm</keyword>
<gene>
    <name evidence="12" type="ORF">DFJ66_2678</name>
</gene>
<comment type="similarity">
    <text evidence="2">Belongs to the methyltransferase superfamily. L-isoaspartyl/D-aspartyl protein methyltransferase family.</text>
</comment>
<evidence type="ECO:0000256" key="2">
    <source>
        <dbReference type="ARBA" id="ARBA00005369"/>
    </source>
</evidence>
<evidence type="ECO:0000256" key="7">
    <source>
        <dbReference type="ARBA" id="ARBA00022679"/>
    </source>
</evidence>
<dbReference type="Proteomes" id="UP000272729">
    <property type="component" value="Unassembled WGS sequence"/>
</dbReference>
<evidence type="ECO:0000313" key="13">
    <source>
        <dbReference type="Proteomes" id="UP000272729"/>
    </source>
</evidence>
<keyword evidence="7 12" id="KW-0808">Transferase</keyword>
<evidence type="ECO:0000256" key="4">
    <source>
        <dbReference type="ARBA" id="ARBA00013346"/>
    </source>
</evidence>
<proteinExistence type="inferred from homology"/>
<keyword evidence="6 12" id="KW-0489">Methyltransferase</keyword>
<evidence type="ECO:0000256" key="3">
    <source>
        <dbReference type="ARBA" id="ARBA00011890"/>
    </source>
</evidence>
<keyword evidence="8" id="KW-0949">S-adenosyl-L-methionine</keyword>
<accession>A0A495X7B1</accession>
<dbReference type="Gene3D" id="3.40.50.150">
    <property type="entry name" value="Vaccinia Virus protein VP39"/>
    <property type="match status" value="1"/>
</dbReference>
<dbReference type="Pfam" id="PF01135">
    <property type="entry name" value="PCMT"/>
    <property type="match status" value="1"/>
</dbReference>
<evidence type="ECO:0000256" key="1">
    <source>
        <dbReference type="ARBA" id="ARBA00004496"/>
    </source>
</evidence>
<evidence type="ECO:0000256" key="9">
    <source>
        <dbReference type="ARBA" id="ARBA00030757"/>
    </source>
</evidence>
<dbReference type="GO" id="GO:0032259">
    <property type="term" value="P:methylation"/>
    <property type="evidence" value="ECO:0007669"/>
    <property type="project" value="UniProtKB-KW"/>
</dbReference>
<dbReference type="InterPro" id="IPR029063">
    <property type="entry name" value="SAM-dependent_MTases_sf"/>
</dbReference>
<comment type="caution">
    <text evidence="12">The sequence shown here is derived from an EMBL/GenBank/DDBJ whole genome shotgun (WGS) entry which is preliminary data.</text>
</comment>
<dbReference type="InterPro" id="IPR000682">
    <property type="entry name" value="PCMT"/>
</dbReference>
<dbReference type="EC" id="2.1.1.77" evidence="3"/>
<dbReference type="PANTHER" id="PTHR11579:SF0">
    <property type="entry name" value="PROTEIN-L-ISOASPARTATE(D-ASPARTATE) O-METHYLTRANSFERASE"/>
    <property type="match status" value="1"/>
</dbReference>
<evidence type="ECO:0000256" key="11">
    <source>
        <dbReference type="ARBA" id="ARBA00031350"/>
    </source>
</evidence>
<evidence type="ECO:0000256" key="5">
    <source>
        <dbReference type="ARBA" id="ARBA00022490"/>
    </source>
</evidence>
<evidence type="ECO:0000313" key="12">
    <source>
        <dbReference type="EMBL" id="RKT69449.1"/>
    </source>
</evidence>
<keyword evidence="13" id="KW-1185">Reference proteome</keyword>